<dbReference type="InterPro" id="IPR036390">
    <property type="entry name" value="WH_DNA-bd_sf"/>
</dbReference>
<dbReference type="PRINTS" id="PR00035">
    <property type="entry name" value="HTHGNTR"/>
</dbReference>
<dbReference type="PANTHER" id="PTHR43537:SF6">
    <property type="entry name" value="HTH-TYPE TRANSCRIPTIONAL REPRESSOR RSPR"/>
    <property type="match status" value="1"/>
</dbReference>
<dbReference type="SMART" id="SM00345">
    <property type="entry name" value="HTH_GNTR"/>
    <property type="match status" value="1"/>
</dbReference>
<dbReference type="Gene3D" id="1.10.10.10">
    <property type="entry name" value="Winged helix-like DNA-binding domain superfamily/Winged helix DNA-binding domain"/>
    <property type="match status" value="1"/>
</dbReference>
<dbReference type="SUPFAM" id="SSF46785">
    <property type="entry name" value="Winged helix' DNA-binding domain"/>
    <property type="match status" value="1"/>
</dbReference>
<dbReference type="InterPro" id="IPR000524">
    <property type="entry name" value="Tscrpt_reg_HTH_GntR"/>
</dbReference>
<name>A0ABT4J8U7_9RHOB</name>
<keyword evidence="3" id="KW-0804">Transcription</keyword>
<sequence>MNGNFDLDAGSAIVPQLCQLLRDRIVRTDLLPGEVISASEIAKAYGVSRQPVREAFIKLAEAGLVQISPQRGTMITRIAESAVMEARFVREAIEADVVRLVAEHCDAAMARELQNQISAQQRLPEDDNEAFVRLDELFHRTLAEMAGKPYAWRVVEDVKAQMDRVRYLSVRKDHIRVLIEQHARIADTIMQNDVAGAEAAIRAHLREILKTMPEIAKARPDLFVPARQSRAG</sequence>
<dbReference type="CDD" id="cd07377">
    <property type="entry name" value="WHTH_GntR"/>
    <property type="match status" value="1"/>
</dbReference>
<dbReference type="RefSeq" id="WP_268943411.1">
    <property type="nucleotide sequence ID" value="NZ_JAPTYD010000035.1"/>
</dbReference>
<dbReference type="InterPro" id="IPR011711">
    <property type="entry name" value="GntR_C"/>
</dbReference>
<dbReference type="EMBL" id="JAPTYD010000035">
    <property type="protein sequence ID" value="MCZ0963339.1"/>
    <property type="molecule type" value="Genomic_DNA"/>
</dbReference>
<keyword evidence="6" id="KW-1185">Reference proteome</keyword>
<dbReference type="PROSITE" id="PS50949">
    <property type="entry name" value="HTH_GNTR"/>
    <property type="match status" value="1"/>
</dbReference>
<protein>
    <submittedName>
        <fullName evidence="5">GntR family transcriptional regulator</fullName>
    </submittedName>
</protein>
<keyword evidence="1" id="KW-0805">Transcription regulation</keyword>
<evidence type="ECO:0000256" key="2">
    <source>
        <dbReference type="ARBA" id="ARBA00023125"/>
    </source>
</evidence>
<proteinExistence type="predicted"/>
<dbReference type="Proteomes" id="UP001149822">
    <property type="component" value="Unassembled WGS sequence"/>
</dbReference>
<evidence type="ECO:0000313" key="5">
    <source>
        <dbReference type="EMBL" id="MCZ0963339.1"/>
    </source>
</evidence>
<dbReference type="SUPFAM" id="SSF48008">
    <property type="entry name" value="GntR ligand-binding domain-like"/>
    <property type="match status" value="1"/>
</dbReference>
<dbReference type="SMART" id="SM00895">
    <property type="entry name" value="FCD"/>
    <property type="match status" value="1"/>
</dbReference>
<dbReference type="PANTHER" id="PTHR43537">
    <property type="entry name" value="TRANSCRIPTIONAL REGULATOR, GNTR FAMILY"/>
    <property type="match status" value="1"/>
</dbReference>
<evidence type="ECO:0000313" key="6">
    <source>
        <dbReference type="Proteomes" id="UP001149822"/>
    </source>
</evidence>
<gene>
    <name evidence="5" type="ORF">OU682_17155</name>
</gene>
<dbReference type="Pfam" id="PF00392">
    <property type="entry name" value="GntR"/>
    <property type="match status" value="1"/>
</dbReference>
<feature type="domain" description="HTH gntR-type" evidence="4">
    <location>
        <begin position="11"/>
        <end position="78"/>
    </location>
</feature>
<accession>A0ABT4J8U7</accession>
<dbReference type="Pfam" id="PF07729">
    <property type="entry name" value="FCD"/>
    <property type="match status" value="1"/>
</dbReference>
<dbReference type="InterPro" id="IPR036388">
    <property type="entry name" value="WH-like_DNA-bd_sf"/>
</dbReference>
<evidence type="ECO:0000256" key="3">
    <source>
        <dbReference type="ARBA" id="ARBA00023163"/>
    </source>
</evidence>
<reference evidence="5" key="1">
    <citation type="submission" date="2022-12" db="EMBL/GenBank/DDBJ databases">
        <title>Paracoccus sp. EF6 isolated from a lake water.</title>
        <authorList>
            <person name="Liu H."/>
        </authorList>
    </citation>
    <scope>NUCLEOTIDE SEQUENCE</scope>
    <source>
        <strain evidence="5">EF6</strain>
    </source>
</reference>
<comment type="caution">
    <text evidence="5">The sequence shown here is derived from an EMBL/GenBank/DDBJ whole genome shotgun (WGS) entry which is preliminary data.</text>
</comment>
<evidence type="ECO:0000256" key="1">
    <source>
        <dbReference type="ARBA" id="ARBA00023015"/>
    </source>
</evidence>
<organism evidence="5 6">
    <name type="scientific">Paracoccus benzoatiresistens</name>
    <dbReference type="NCBI Taxonomy" id="2997341"/>
    <lineage>
        <taxon>Bacteria</taxon>
        <taxon>Pseudomonadati</taxon>
        <taxon>Pseudomonadota</taxon>
        <taxon>Alphaproteobacteria</taxon>
        <taxon>Rhodobacterales</taxon>
        <taxon>Paracoccaceae</taxon>
        <taxon>Paracoccus</taxon>
    </lineage>
</organism>
<evidence type="ECO:0000259" key="4">
    <source>
        <dbReference type="PROSITE" id="PS50949"/>
    </source>
</evidence>
<dbReference type="Gene3D" id="1.20.120.530">
    <property type="entry name" value="GntR ligand-binding domain-like"/>
    <property type="match status" value="1"/>
</dbReference>
<keyword evidence="2" id="KW-0238">DNA-binding</keyword>
<dbReference type="InterPro" id="IPR008920">
    <property type="entry name" value="TF_FadR/GntR_C"/>
</dbReference>